<dbReference type="SMART" id="SM00178">
    <property type="entry name" value="SAR"/>
    <property type="match status" value="1"/>
</dbReference>
<feature type="region of interest" description="Disordered" evidence="5">
    <location>
        <begin position="49"/>
        <end position="73"/>
    </location>
</feature>
<dbReference type="GO" id="GO:0046872">
    <property type="term" value="F:metal ion binding"/>
    <property type="evidence" value="ECO:0007669"/>
    <property type="project" value="UniProtKB-KW"/>
</dbReference>
<keyword evidence="2 3" id="KW-0342">GTP-binding</keyword>
<keyword evidence="8" id="KW-1185">Reference proteome</keyword>
<keyword evidence="4" id="KW-0479">Metal-binding</keyword>
<feature type="compositionally biased region" description="Low complexity" evidence="5">
    <location>
        <begin position="959"/>
        <end position="968"/>
    </location>
</feature>
<feature type="compositionally biased region" description="Low complexity" evidence="5">
    <location>
        <begin position="554"/>
        <end position="568"/>
    </location>
</feature>
<evidence type="ECO:0000313" key="8">
    <source>
        <dbReference type="Proteomes" id="UP000663832"/>
    </source>
</evidence>
<feature type="compositionally biased region" description="Polar residues" evidence="5">
    <location>
        <begin position="977"/>
        <end position="1018"/>
    </location>
</feature>
<keyword evidence="4" id="KW-0460">Magnesium</keyword>
<evidence type="ECO:0000256" key="5">
    <source>
        <dbReference type="SAM" id="MobiDB-lite"/>
    </source>
</evidence>
<feature type="compositionally biased region" description="Polar residues" evidence="5">
    <location>
        <begin position="619"/>
        <end position="637"/>
    </location>
</feature>
<feature type="binding site" evidence="3">
    <location>
        <position position="85"/>
    </location>
    <ligand>
        <name>GTP</name>
        <dbReference type="ChEBI" id="CHEBI:37565"/>
    </ligand>
</feature>
<dbReference type="PROSITE" id="PS51417">
    <property type="entry name" value="ARF"/>
    <property type="match status" value="1"/>
</dbReference>
<dbReference type="GO" id="GO:0003924">
    <property type="term" value="F:GTPase activity"/>
    <property type="evidence" value="ECO:0007669"/>
    <property type="project" value="InterPro"/>
</dbReference>
<dbReference type="GO" id="GO:0005525">
    <property type="term" value="F:GTP binding"/>
    <property type="evidence" value="ECO:0007669"/>
    <property type="project" value="UniProtKB-KW"/>
</dbReference>
<dbReference type="OrthoDB" id="14717at2759"/>
<dbReference type="Pfam" id="PF00025">
    <property type="entry name" value="Arf"/>
    <property type="match status" value="1"/>
</dbReference>
<comment type="caution">
    <text evidence="7">The sequence shown here is derived from an EMBL/GenBank/DDBJ whole genome shotgun (WGS) entry which is preliminary data.</text>
</comment>
<dbReference type="InterPro" id="IPR051995">
    <property type="entry name" value="Ciliary_GTPase"/>
</dbReference>
<dbReference type="SUPFAM" id="SSF52540">
    <property type="entry name" value="P-loop containing nucleoside triphosphate hydrolases"/>
    <property type="match status" value="1"/>
</dbReference>
<feature type="binding site" evidence="3">
    <location>
        <begin position="30"/>
        <end position="37"/>
    </location>
    <ligand>
        <name>GTP</name>
        <dbReference type="ChEBI" id="CHEBI:37565"/>
    </ligand>
</feature>
<feature type="binding site" evidence="3">
    <location>
        <begin position="142"/>
        <end position="145"/>
    </location>
    <ligand>
        <name>GTP</name>
        <dbReference type="ChEBI" id="CHEBI:37565"/>
    </ligand>
</feature>
<gene>
    <name evidence="6" type="ORF">BJG266_LOCUS2822</name>
    <name evidence="7" type="ORF">QVE165_LOCUS7610</name>
</gene>
<feature type="binding site" evidence="4">
    <location>
        <position position="37"/>
    </location>
    <ligand>
        <name>Mg(2+)</name>
        <dbReference type="ChEBI" id="CHEBI:18420"/>
    </ligand>
</feature>
<evidence type="ECO:0000313" key="7">
    <source>
        <dbReference type="EMBL" id="CAF0865550.1"/>
    </source>
</evidence>
<evidence type="ECO:0000256" key="4">
    <source>
        <dbReference type="PIRSR" id="PIRSR606689-2"/>
    </source>
</evidence>
<feature type="compositionally biased region" description="Polar residues" evidence="5">
    <location>
        <begin position="51"/>
        <end position="62"/>
    </location>
</feature>
<evidence type="ECO:0000256" key="1">
    <source>
        <dbReference type="ARBA" id="ARBA00022741"/>
    </source>
</evidence>
<feature type="compositionally biased region" description="Polar residues" evidence="5">
    <location>
        <begin position="459"/>
        <end position="472"/>
    </location>
</feature>
<feature type="compositionally biased region" description="Polar residues" evidence="5">
    <location>
        <begin position="321"/>
        <end position="332"/>
    </location>
</feature>
<proteinExistence type="predicted"/>
<dbReference type="EMBL" id="CAJNOI010000006">
    <property type="protein sequence ID" value="CAF0757620.1"/>
    <property type="molecule type" value="Genomic_DNA"/>
</dbReference>
<organism evidence="7 8">
    <name type="scientific">Adineta steineri</name>
    <dbReference type="NCBI Taxonomy" id="433720"/>
    <lineage>
        <taxon>Eukaryota</taxon>
        <taxon>Metazoa</taxon>
        <taxon>Spiralia</taxon>
        <taxon>Gnathifera</taxon>
        <taxon>Rotifera</taxon>
        <taxon>Eurotatoria</taxon>
        <taxon>Bdelloidea</taxon>
        <taxon>Adinetida</taxon>
        <taxon>Adinetidae</taxon>
        <taxon>Adineta</taxon>
    </lineage>
</organism>
<keyword evidence="1 3" id="KW-0547">Nucleotide-binding</keyword>
<accession>A0A813WZC8</accession>
<dbReference type="InterPro" id="IPR027417">
    <property type="entry name" value="P-loop_NTPase"/>
</dbReference>
<dbReference type="AlphaFoldDB" id="A0A813WZC8"/>
<dbReference type="PANTHER" id="PTHR46090:SF2">
    <property type="entry name" value="ADP-RIBOSYLATION FACTOR-LIKE PROTEIN 13B"/>
    <property type="match status" value="1"/>
</dbReference>
<evidence type="ECO:0000256" key="3">
    <source>
        <dbReference type="PIRSR" id="PIRSR606689-1"/>
    </source>
</evidence>
<evidence type="ECO:0000256" key="2">
    <source>
        <dbReference type="ARBA" id="ARBA00023134"/>
    </source>
</evidence>
<feature type="compositionally biased region" description="Basic and acidic residues" evidence="5">
    <location>
        <begin position="522"/>
        <end position="537"/>
    </location>
</feature>
<dbReference type="InterPro" id="IPR006689">
    <property type="entry name" value="Small_GTPase_ARF/SAR"/>
</dbReference>
<feature type="region of interest" description="Disordered" evidence="5">
    <location>
        <begin position="349"/>
        <end position="1018"/>
    </location>
</feature>
<feature type="compositionally biased region" description="Polar residues" evidence="5">
    <location>
        <begin position="702"/>
        <end position="711"/>
    </location>
</feature>
<dbReference type="SMART" id="SM00177">
    <property type="entry name" value="ARF"/>
    <property type="match status" value="1"/>
</dbReference>
<sequence length="1018" mass="115044">MGSASCKNPKSSEQNQKKDDIKNITIGVFGLDNAGKTSTVKAIEGAPTKNVEPTMSSDTSTVPFPGATKGNNKSQERIKIIDVSGSQKFRERSWSEFYDQIHGFIFVIDASERKRIIENKHTLEDLLDNEKLKNKPILILANKQDRKGAIDDEDVLKEKLEIEKLKAKHKINFCTALPIDKNKADEHIRDGFSWLIKEIDTNYTELNSRVKNTKKATPPKPTERKPQRNPRSSVSNSDDEVVYAGGRTKSPALTPKHRDFRSSNNLSMLPAAALNKPKTKTSGYDTYSEGENDDYNKKRLGSRPNISSSPPPPESDRNRPLNVTSLASTSGFNKKKKVIGASNTSNIDQLIKKPSTNEPKSFRSSYEPFPEEAPWSSSMIKTTKHDENMPPKPYSKLPLTGDPMKRNLSPLVHDTKPYSKSPISKNDFGSDDDDLYKKEKPKPSYPPINRFKDNDNLKYPSSTVSRPTSGRFNANRDDDDVKLDNTLRRSNFTTPTKDPYKPYDNSDDEKSYTKKTPYKPTKTFDPDEDLRSNDKNKPYQSSLDRFKPNNDYYGTTSKPLPSSTTTGLRSRYDEDKFSSPINPVNRSRFGNDDYSSPLSKPKVRTTSDDDDDRPSSTSKFNTQSKYDNNYKSQSKPIVSSKYDDDDDDLPSSTTKLGTTSKYGYDNTMSSKPTTRLKQDDYDRPSSPARLATRSKYDDDNRSVSPMTSASRSKYGDENRFSPSVKPITRSKFSDDDDDLPKYPTKVPPKSKFDDDDDDRPKLSSKVPPSRSKYGDDDDDLPKYPTKVPPRSKYEDDDDRPKLSSKVPLSRSKYSDDDDLPKYPTKVPSRSKFDDDDDLPRNTSKPPSRSKYEDDDDDRPKLSSKVPPSRSKYSDDDDLPKYPTKVSSRSKYEDDDDDRPKLSSKVPSRSKFDDDDDLPRNSSKAPTRSKYEDDDDDDRPKLSSKVPSRSKFDDDDDLPKYSSKAPSSSKFEDDDYNNGGSARSRFANNTSDSSRNGTNNTRIGSAATNRFRTNANSDY</sequence>
<feature type="binding site" evidence="4">
    <location>
        <position position="54"/>
    </location>
    <ligand>
        <name>Mg(2+)</name>
        <dbReference type="ChEBI" id="CHEBI:18420"/>
    </ligand>
</feature>
<feature type="region of interest" description="Disordered" evidence="5">
    <location>
        <begin position="207"/>
        <end position="333"/>
    </location>
</feature>
<name>A0A813WZC8_9BILA</name>
<protein>
    <submittedName>
        <fullName evidence="7">Uncharacterized protein</fullName>
    </submittedName>
</protein>
<dbReference type="Proteomes" id="UP000663877">
    <property type="component" value="Unassembled WGS sequence"/>
</dbReference>
<dbReference type="Proteomes" id="UP000663832">
    <property type="component" value="Unassembled WGS sequence"/>
</dbReference>
<dbReference type="EMBL" id="CAJNOM010000033">
    <property type="protein sequence ID" value="CAF0865550.1"/>
    <property type="molecule type" value="Genomic_DNA"/>
</dbReference>
<feature type="compositionally biased region" description="Polar residues" evidence="5">
    <location>
        <begin position="349"/>
        <end position="364"/>
    </location>
</feature>
<dbReference type="Gene3D" id="3.40.50.300">
    <property type="entry name" value="P-loop containing nucleotide triphosphate hydrolases"/>
    <property type="match status" value="1"/>
</dbReference>
<dbReference type="PANTHER" id="PTHR46090">
    <property type="entry name" value="ADP-RIBOSYLATION FACTOR-LIKE PROTEIN 13B"/>
    <property type="match status" value="1"/>
</dbReference>
<reference evidence="7" key="1">
    <citation type="submission" date="2021-02" db="EMBL/GenBank/DDBJ databases">
        <authorList>
            <person name="Nowell W R."/>
        </authorList>
    </citation>
    <scope>NUCLEOTIDE SEQUENCE</scope>
</reference>
<evidence type="ECO:0000313" key="6">
    <source>
        <dbReference type="EMBL" id="CAF0757620.1"/>
    </source>
</evidence>
<feature type="compositionally biased region" description="Polar residues" evidence="5">
    <location>
        <begin position="650"/>
        <end position="675"/>
    </location>
</feature>